<evidence type="ECO:0000256" key="4">
    <source>
        <dbReference type="ARBA" id="ARBA00023163"/>
    </source>
</evidence>
<dbReference type="SUPFAM" id="SSF88946">
    <property type="entry name" value="Sigma2 domain of RNA polymerase sigma factors"/>
    <property type="match status" value="1"/>
</dbReference>
<protein>
    <submittedName>
        <fullName evidence="7">RNA polymerase sigma factor</fullName>
    </submittedName>
</protein>
<dbReference type="PANTHER" id="PTHR43133">
    <property type="entry name" value="RNA POLYMERASE ECF-TYPE SIGMA FACTO"/>
    <property type="match status" value="1"/>
</dbReference>
<evidence type="ECO:0000313" key="7">
    <source>
        <dbReference type="EMBL" id="MBA6411830.1"/>
    </source>
</evidence>
<dbReference type="PANTHER" id="PTHR43133:SF63">
    <property type="entry name" value="RNA POLYMERASE SIGMA FACTOR FECI-RELATED"/>
    <property type="match status" value="1"/>
</dbReference>
<dbReference type="InterPro" id="IPR013324">
    <property type="entry name" value="RNA_pol_sigma_r3/r4-like"/>
</dbReference>
<dbReference type="InterPro" id="IPR014284">
    <property type="entry name" value="RNA_pol_sigma-70_dom"/>
</dbReference>
<dbReference type="Gene3D" id="1.10.10.10">
    <property type="entry name" value="Winged helix-like DNA-binding domain superfamily/Winged helix DNA-binding domain"/>
    <property type="match status" value="1"/>
</dbReference>
<dbReference type="Pfam" id="PF08281">
    <property type="entry name" value="Sigma70_r4_2"/>
    <property type="match status" value="1"/>
</dbReference>
<dbReference type="Proteomes" id="UP000539350">
    <property type="component" value="Unassembled WGS sequence"/>
</dbReference>
<keyword evidence="2" id="KW-0805">Transcription regulation</keyword>
<evidence type="ECO:0000256" key="1">
    <source>
        <dbReference type="ARBA" id="ARBA00010641"/>
    </source>
</evidence>
<dbReference type="InterPro" id="IPR039425">
    <property type="entry name" value="RNA_pol_sigma-70-like"/>
</dbReference>
<sequence>MLTAKLYEAQWLDSKCGNLRKMEDKSHLEDLYTKHRASMQRHVRTTVDTLEDADDVVQDTFLRMMTSEGASTGLRNADAPVAYLLRSARNLAVDRLRQLRSRGRQQNVIYLDETDAPDEAAPGPEATLLNKERLQALQAAVRRLPERRRQVFYLHKVRQLTYSEVAIHLGITVSTVEKHMMKALRQLDKELGAKHE</sequence>
<dbReference type="InterPro" id="IPR036388">
    <property type="entry name" value="WH-like_DNA-bd_sf"/>
</dbReference>
<comment type="similarity">
    <text evidence="1">Belongs to the sigma-70 factor family. ECF subfamily.</text>
</comment>
<evidence type="ECO:0000259" key="5">
    <source>
        <dbReference type="Pfam" id="PF04542"/>
    </source>
</evidence>
<feature type="domain" description="RNA polymerase sigma-70 region 2" evidence="5">
    <location>
        <begin position="31"/>
        <end position="100"/>
    </location>
</feature>
<gene>
    <name evidence="7" type="ORF">H2508_01740</name>
</gene>
<dbReference type="InterPro" id="IPR007627">
    <property type="entry name" value="RNA_pol_sigma70_r2"/>
</dbReference>
<dbReference type="InterPro" id="IPR013249">
    <property type="entry name" value="RNA_pol_sigma70_r4_t2"/>
</dbReference>
<evidence type="ECO:0000256" key="3">
    <source>
        <dbReference type="ARBA" id="ARBA00023082"/>
    </source>
</evidence>
<dbReference type="CDD" id="cd06171">
    <property type="entry name" value="Sigma70_r4"/>
    <property type="match status" value="1"/>
</dbReference>
<dbReference type="AlphaFoldDB" id="A0A7W2YI99"/>
<keyword evidence="4" id="KW-0804">Transcription</keyword>
<keyword evidence="8" id="KW-1185">Reference proteome</keyword>
<dbReference type="GO" id="GO:0003677">
    <property type="term" value="F:DNA binding"/>
    <property type="evidence" value="ECO:0007669"/>
    <property type="project" value="InterPro"/>
</dbReference>
<evidence type="ECO:0000256" key="2">
    <source>
        <dbReference type="ARBA" id="ARBA00023015"/>
    </source>
</evidence>
<dbReference type="GO" id="GO:0016987">
    <property type="term" value="F:sigma factor activity"/>
    <property type="evidence" value="ECO:0007669"/>
    <property type="project" value="UniProtKB-KW"/>
</dbReference>
<dbReference type="Gene3D" id="1.10.1740.10">
    <property type="match status" value="1"/>
</dbReference>
<dbReference type="Pfam" id="PF04542">
    <property type="entry name" value="Sigma70_r2"/>
    <property type="match status" value="1"/>
</dbReference>
<dbReference type="SUPFAM" id="SSF88659">
    <property type="entry name" value="Sigma3 and sigma4 domains of RNA polymerase sigma factors"/>
    <property type="match status" value="1"/>
</dbReference>
<evidence type="ECO:0000259" key="6">
    <source>
        <dbReference type="Pfam" id="PF08281"/>
    </source>
</evidence>
<comment type="caution">
    <text evidence="7">The sequence shown here is derived from an EMBL/GenBank/DDBJ whole genome shotgun (WGS) entry which is preliminary data.</text>
</comment>
<feature type="domain" description="RNA polymerase sigma factor 70 region 4 type 2" evidence="6">
    <location>
        <begin position="135"/>
        <end position="187"/>
    </location>
</feature>
<keyword evidence="3" id="KW-0731">Sigma factor</keyword>
<dbReference type="RefSeq" id="WP_182168685.1">
    <property type="nucleotide sequence ID" value="NZ_JACFXU010000013.1"/>
</dbReference>
<dbReference type="NCBIfam" id="TIGR02937">
    <property type="entry name" value="sigma70-ECF"/>
    <property type="match status" value="1"/>
</dbReference>
<reference evidence="7 8" key="1">
    <citation type="submission" date="2020-07" db="EMBL/GenBank/DDBJ databases">
        <title>Halieaceae bacterium, F7430, whole genome shotgun sequencing project.</title>
        <authorList>
            <person name="Jiang S."/>
            <person name="Liu Z.W."/>
            <person name="Du Z.J."/>
        </authorList>
    </citation>
    <scope>NUCLEOTIDE SEQUENCE [LARGE SCALE GENOMIC DNA]</scope>
    <source>
        <strain evidence="7 8">F7430</strain>
    </source>
</reference>
<accession>A0A7W2YI99</accession>
<proteinExistence type="inferred from homology"/>
<name>A0A7W2YI99_9GAMM</name>
<organism evidence="7 8">
    <name type="scientific">Sediminihaliea albiluteola</name>
    <dbReference type="NCBI Taxonomy" id="2758564"/>
    <lineage>
        <taxon>Bacteria</taxon>
        <taxon>Pseudomonadati</taxon>
        <taxon>Pseudomonadota</taxon>
        <taxon>Gammaproteobacteria</taxon>
        <taxon>Cellvibrionales</taxon>
        <taxon>Halieaceae</taxon>
        <taxon>Sediminihaliea</taxon>
    </lineage>
</organism>
<evidence type="ECO:0000313" key="8">
    <source>
        <dbReference type="Proteomes" id="UP000539350"/>
    </source>
</evidence>
<dbReference type="GO" id="GO:0006352">
    <property type="term" value="P:DNA-templated transcription initiation"/>
    <property type="evidence" value="ECO:0007669"/>
    <property type="project" value="InterPro"/>
</dbReference>
<dbReference type="InterPro" id="IPR013325">
    <property type="entry name" value="RNA_pol_sigma_r2"/>
</dbReference>
<dbReference type="EMBL" id="JACFXU010000013">
    <property type="protein sequence ID" value="MBA6411830.1"/>
    <property type="molecule type" value="Genomic_DNA"/>
</dbReference>